<dbReference type="PROSITE" id="PS51257">
    <property type="entry name" value="PROKAR_LIPOPROTEIN"/>
    <property type="match status" value="1"/>
</dbReference>
<keyword evidence="1" id="KW-0732">Signal</keyword>
<evidence type="ECO:0008006" key="4">
    <source>
        <dbReference type="Google" id="ProtNLM"/>
    </source>
</evidence>
<accession>A0ABX6RBC3</accession>
<sequence>MKNCVLWLALGLIAVLVGCQRTNADAPQVEPVDEPLAPILPCMSWDGDVCKPRLFHLLSDPSAYDGITVELMGYATWGERSLVVYPSIDMACSQTVTAGVELDHAIEVPVAGVSVLEKNGVVSIVATGVFKSDNNGLAGRYVGHMDDAKILQINFARTLLKTVPRELTRAAEPVGPPVAGEAAPAVCR</sequence>
<evidence type="ECO:0000313" key="3">
    <source>
        <dbReference type="Proteomes" id="UP000515506"/>
    </source>
</evidence>
<dbReference type="RefSeq" id="WP_185895754.1">
    <property type="nucleotide sequence ID" value="NZ_CP060028.1"/>
</dbReference>
<reference evidence="2 3" key="1">
    <citation type="submission" date="2020-08" db="EMBL/GenBank/DDBJ databases">
        <title>Streptomycin resistant and MDR strain, P. mexicana.</title>
        <authorList>
            <person name="Ganesh-kumar S."/>
            <person name="Zhe T."/>
            <person name="Yu Z."/>
            <person name="Min Y."/>
        </authorList>
    </citation>
    <scope>NUCLEOTIDE SEQUENCE [LARGE SCALE GENOMIC DNA]</scope>
    <source>
        <strain evidence="2 3">GTZY</strain>
    </source>
</reference>
<dbReference type="EMBL" id="CP060028">
    <property type="protein sequence ID" value="QND80540.1"/>
    <property type="molecule type" value="Genomic_DNA"/>
</dbReference>
<feature type="chain" id="PRO_5045658875" description="Lipoprotein" evidence="1">
    <location>
        <begin position="25"/>
        <end position="188"/>
    </location>
</feature>
<dbReference type="Proteomes" id="UP000515506">
    <property type="component" value="Chromosome"/>
</dbReference>
<keyword evidence="3" id="KW-1185">Reference proteome</keyword>
<evidence type="ECO:0000313" key="2">
    <source>
        <dbReference type="EMBL" id="QND80540.1"/>
    </source>
</evidence>
<gene>
    <name evidence="2" type="ORF">H4W19_01660</name>
</gene>
<evidence type="ECO:0000256" key="1">
    <source>
        <dbReference type="SAM" id="SignalP"/>
    </source>
</evidence>
<organism evidence="2 3">
    <name type="scientific">Pseudoxanthomonas mexicana</name>
    <dbReference type="NCBI Taxonomy" id="128785"/>
    <lineage>
        <taxon>Bacteria</taxon>
        <taxon>Pseudomonadati</taxon>
        <taxon>Pseudomonadota</taxon>
        <taxon>Gammaproteobacteria</taxon>
        <taxon>Lysobacterales</taxon>
        <taxon>Lysobacteraceae</taxon>
        <taxon>Pseudoxanthomonas</taxon>
    </lineage>
</organism>
<feature type="signal peptide" evidence="1">
    <location>
        <begin position="1"/>
        <end position="24"/>
    </location>
</feature>
<proteinExistence type="predicted"/>
<name>A0ABX6RBC3_PSEMX</name>
<protein>
    <recommendedName>
        <fullName evidence="4">Lipoprotein</fullName>
    </recommendedName>
</protein>